<dbReference type="Proteomes" id="UP000295390">
    <property type="component" value="Unassembled WGS sequence"/>
</dbReference>
<dbReference type="RefSeq" id="WP_133535659.1">
    <property type="nucleotide sequence ID" value="NZ_SNYH01000003.1"/>
</dbReference>
<dbReference type="InterPro" id="IPR011604">
    <property type="entry name" value="PDDEXK-like_dom_sf"/>
</dbReference>
<sequence length="315" mass="36843">MNFDNYLFRPHAVVNIMGGVPKPLTANQEKTLNELKIRHEGDGKPLTLNQVKTLGGLLERKDAKCTLTDAAKKYLEKLVFEELTKRSSKIQAKYLDKGLVQEDKSITTYSNVLDKLLLKNKERRTNKYFSGECDNSQGKIRDIKSSWSYETFPLMDTKINNKGYIWQLDCYMDLWDLKESELVYVLVDTPNKLVNDEIKRLDWKHNVLDQEGNVRNEQSKELIVETVCNHIFTLKGLESFCENNSFVELEWFEGVFIEIPEEMRVKVFQHNYCEIRNRQLKEMIDLARDYMNEVLLSIPENQKKLIELKSTKSVA</sequence>
<accession>A0A4R6TG68</accession>
<reference evidence="1 2" key="1">
    <citation type="submission" date="2019-03" db="EMBL/GenBank/DDBJ databases">
        <title>Genomic Encyclopedia of Type Strains, Phase III (KMG-III): the genomes of soil and plant-associated and newly described type strains.</title>
        <authorList>
            <person name="Whitman W."/>
        </authorList>
    </citation>
    <scope>NUCLEOTIDE SEQUENCE [LARGE SCALE GENOMIC DNA]</scope>
    <source>
        <strain evidence="1 2">CECT 8283</strain>
    </source>
</reference>
<proteinExistence type="predicted"/>
<dbReference type="Gene3D" id="3.90.320.10">
    <property type="match status" value="1"/>
</dbReference>
<dbReference type="AlphaFoldDB" id="A0A4R6TG68"/>
<name>A0A4R6TG68_9FLAO</name>
<evidence type="ECO:0000313" key="2">
    <source>
        <dbReference type="Proteomes" id="UP000295390"/>
    </source>
</evidence>
<dbReference type="OrthoDB" id="1492210at2"/>
<dbReference type="EMBL" id="SNYH01000003">
    <property type="protein sequence ID" value="TDQ27679.1"/>
    <property type="molecule type" value="Genomic_DNA"/>
</dbReference>
<organism evidence="1 2">
    <name type="scientific">Tenacibaculum caenipelagi</name>
    <dbReference type="NCBI Taxonomy" id="1325435"/>
    <lineage>
        <taxon>Bacteria</taxon>
        <taxon>Pseudomonadati</taxon>
        <taxon>Bacteroidota</taxon>
        <taxon>Flavobacteriia</taxon>
        <taxon>Flavobacteriales</taxon>
        <taxon>Flavobacteriaceae</taxon>
        <taxon>Tenacibaculum</taxon>
    </lineage>
</organism>
<dbReference type="SUPFAM" id="SSF52980">
    <property type="entry name" value="Restriction endonuclease-like"/>
    <property type="match status" value="1"/>
</dbReference>
<evidence type="ECO:0000313" key="1">
    <source>
        <dbReference type="EMBL" id="TDQ27679.1"/>
    </source>
</evidence>
<dbReference type="InterPro" id="IPR011335">
    <property type="entry name" value="Restrct_endonuc-II-like"/>
</dbReference>
<keyword evidence="2" id="KW-1185">Reference proteome</keyword>
<comment type="caution">
    <text evidence="1">The sequence shown here is derived from an EMBL/GenBank/DDBJ whole genome shotgun (WGS) entry which is preliminary data.</text>
</comment>
<gene>
    <name evidence="1" type="ORF">DFQ07_1530</name>
</gene>
<protein>
    <submittedName>
        <fullName evidence="1">Uncharacterized protein</fullName>
    </submittedName>
</protein>